<dbReference type="PANTHER" id="PTHR37423">
    <property type="entry name" value="SOLUBLE LYTIC MUREIN TRANSGLYCOSYLASE-RELATED"/>
    <property type="match status" value="1"/>
</dbReference>
<dbReference type="OrthoDB" id="9815002at2"/>
<sequence length="392" mass="44406">MNKIIISAIVLILLSGCQTTKVSEPVATTNTPEPLTMDLDLSCSISPESFKGTFIATDSIERLPIENSHDAPSLWDLMVKDFQFSQQSNGRINYYRRWYINNPYHIEQVTQRAEPFLFYIYQQVDARDFPIEIALLPFVESSFDQFAFSSKGASGLWQITAPTGRTFGLNIIRGYDGRRDIVQSTDAALDLLAYLHDKFDGNWLHAIAAYNTGEGRVKKAIKKNKKAGRSTEFWALELPKETRMYVPKLLAMAEIVAKRHQLNLPFSDIKAHTVIEPVIVKNKIKLKTIAQHSGVPSKMLYQLNPGYTAGVTHSKGDNYILLPSANITEFYANSHESRYAKEKFTVYDIKHGDSLNELAWLNNISVDEIKQLNRLNDSFIRVGQKLLLPPSQ</sequence>
<dbReference type="CDD" id="cd16894">
    <property type="entry name" value="MltD-like"/>
    <property type="match status" value="1"/>
</dbReference>
<dbReference type="SUPFAM" id="SSF54106">
    <property type="entry name" value="LysM domain"/>
    <property type="match status" value="1"/>
</dbReference>
<dbReference type="InterPro" id="IPR023346">
    <property type="entry name" value="Lysozyme-like_dom_sf"/>
</dbReference>
<dbReference type="STRING" id="1195763.ABT56_06830"/>
<organism evidence="3 4">
    <name type="scientific">Photobacterium aquae</name>
    <dbReference type="NCBI Taxonomy" id="1195763"/>
    <lineage>
        <taxon>Bacteria</taxon>
        <taxon>Pseudomonadati</taxon>
        <taxon>Pseudomonadota</taxon>
        <taxon>Gammaproteobacteria</taxon>
        <taxon>Vibrionales</taxon>
        <taxon>Vibrionaceae</taxon>
        <taxon>Photobacterium</taxon>
    </lineage>
</organism>
<dbReference type="InterPro" id="IPR008258">
    <property type="entry name" value="Transglycosylase_SLT_dom_1"/>
</dbReference>
<evidence type="ECO:0000256" key="1">
    <source>
        <dbReference type="ARBA" id="ARBA00007734"/>
    </source>
</evidence>
<keyword evidence="4" id="KW-1185">Reference proteome</keyword>
<dbReference type="SUPFAM" id="SSF53955">
    <property type="entry name" value="Lysozyme-like"/>
    <property type="match status" value="1"/>
</dbReference>
<dbReference type="Gene3D" id="1.10.530.10">
    <property type="match status" value="1"/>
</dbReference>
<dbReference type="SMART" id="SM00257">
    <property type="entry name" value="LysM"/>
    <property type="match status" value="1"/>
</dbReference>
<evidence type="ECO:0000313" key="4">
    <source>
        <dbReference type="Proteomes" id="UP000036097"/>
    </source>
</evidence>
<dbReference type="Proteomes" id="UP000036097">
    <property type="component" value="Unassembled WGS sequence"/>
</dbReference>
<evidence type="ECO:0000259" key="2">
    <source>
        <dbReference type="PROSITE" id="PS51782"/>
    </source>
</evidence>
<dbReference type="AlphaFoldDB" id="A0A0J1JYB6"/>
<comment type="caution">
    <text evidence="3">The sequence shown here is derived from an EMBL/GenBank/DDBJ whole genome shotgun (WGS) entry which is preliminary data.</text>
</comment>
<dbReference type="Pfam" id="PF01464">
    <property type="entry name" value="SLT"/>
    <property type="match status" value="1"/>
</dbReference>
<dbReference type="PROSITE" id="PS51782">
    <property type="entry name" value="LYSM"/>
    <property type="match status" value="1"/>
</dbReference>
<comment type="similarity">
    <text evidence="1">Belongs to the transglycosylase Slt family.</text>
</comment>
<dbReference type="InterPro" id="IPR018392">
    <property type="entry name" value="LysM"/>
</dbReference>
<gene>
    <name evidence="3" type="ORF">ABT56_06830</name>
</gene>
<reference evidence="3 4" key="1">
    <citation type="submission" date="2015-05" db="EMBL/GenBank/DDBJ databases">
        <title>Photobacterium galathea sp. nov.</title>
        <authorList>
            <person name="Machado H."/>
            <person name="Gram L."/>
        </authorList>
    </citation>
    <scope>NUCLEOTIDE SEQUENCE [LARGE SCALE GENOMIC DNA]</scope>
    <source>
        <strain evidence="3 4">CGMCC 1.12159</strain>
    </source>
</reference>
<name>A0A0J1JYB6_9GAMM</name>
<dbReference type="EMBL" id="LDOT01000006">
    <property type="protein sequence ID" value="KLV07242.1"/>
    <property type="molecule type" value="Genomic_DNA"/>
</dbReference>
<feature type="domain" description="LysM" evidence="2">
    <location>
        <begin position="345"/>
        <end position="388"/>
    </location>
</feature>
<dbReference type="Gene3D" id="3.10.350.10">
    <property type="entry name" value="LysM domain"/>
    <property type="match status" value="1"/>
</dbReference>
<dbReference type="PANTHER" id="PTHR37423:SF2">
    <property type="entry name" value="MEMBRANE-BOUND LYTIC MUREIN TRANSGLYCOSYLASE C"/>
    <property type="match status" value="1"/>
</dbReference>
<protein>
    <recommendedName>
        <fullName evidence="2">LysM domain-containing protein</fullName>
    </recommendedName>
</protein>
<dbReference type="InterPro" id="IPR036779">
    <property type="entry name" value="LysM_dom_sf"/>
</dbReference>
<dbReference type="Pfam" id="PF01476">
    <property type="entry name" value="LysM"/>
    <property type="match status" value="1"/>
</dbReference>
<evidence type="ECO:0000313" key="3">
    <source>
        <dbReference type="EMBL" id="KLV07242.1"/>
    </source>
</evidence>
<proteinExistence type="inferred from homology"/>
<dbReference type="PROSITE" id="PS51257">
    <property type="entry name" value="PROKAR_LIPOPROTEIN"/>
    <property type="match status" value="1"/>
</dbReference>
<dbReference type="RefSeq" id="WP_047878095.1">
    <property type="nucleotide sequence ID" value="NZ_LDOT01000006.1"/>
</dbReference>
<dbReference type="PATRIC" id="fig|1195763.3.peg.1461"/>
<accession>A0A0J1JYB6</accession>